<evidence type="ECO:0000313" key="2">
    <source>
        <dbReference type="EMBL" id="RNA66257.1"/>
    </source>
</evidence>
<name>A0A3M7TL43_9BACI</name>
<dbReference type="PROSITE" id="PS51186">
    <property type="entry name" value="GNAT"/>
    <property type="match status" value="1"/>
</dbReference>
<dbReference type="Gene3D" id="3.40.630.30">
    <property type="match status" value="1"/>
</dbReference>
<feature type="domain" description="N-acetyltransferase" evidence="1">
    <location>
        <begin position="8"/>
        <end position="150"/>
    </location>
</feature>
<dbReference type="Proteomes" id="UP000278746">
    <property type="component" value="Unassembled WGS sequence"/>
</dbReference>
<dbReference type="PANTHER" id="PTHR43792:SF13">
    <property type="entry name" value="ACETYLTRANSFERASE"/>
    <property type="match status" value="1"/>
</dbReference>
<dbReference type="SUPFAM" id="SSF55729">
    <property type="entry name" value="Acyl-CoA N-acyltransferases (Nat)"/>
    <property type="match status" value="1"/>
</dbReference>
<dbReference type="AlphaFoldDB" id="A0A3M7TL43"/>
<evidence type="ECO:0000313" key="3">
    <source>
        <dbReference type="Proteomes" id="UP000278746"/>
    </source>
</evidence>
<proteinExistence type="predicted"/>
<dbReference type="InterPro" id="IPR000182">
    <property type="entry name" value="GNAT_dom"/>
</dbReference>
<dbReference type="EMBL" id="RHIB01000004">
    <property type="protein sequence ID" value="RNA66257.1"/>
    <property type="molecule type" value="Genomic_DNA"/>
</dbReference>
<organism evidence="2 3">
    <name type="scientific">Alteribacter keqinensis</name>
    <dbReference type="NCBI Taxonomy" id="2483800"/>
    <lineage>
        <taxon>Bacteria</taxon>
        <taxon>Bacillati</taxon>
        <taxon>Bacillota</taxon>
        <taxon>Bacilli</taxon>
        <taxon>Bacillales</taxon>
        <taxon>Bacillaceae</taxon>
        <taxon>Alteribacter</taxon>
    </lineage>
</organism>
<gene>
    <name evidence="2" type="ORF">EBO34_19240</name>
</gene>
<dbReference type="PANTHER" id="PTHR43792">
    <property type="entry name" value="GNAT FAMILY, PUTATIVE (AFU_ORTHOLOGUE AFUA_3G00765)-RELATED-RELATED"/>
    <property type="match status" value="1"/>
</dbReference>
<dbReference type="InterPro" id="IPR016181">
    <property type="entry name" value="Acyl_CoA_acyltransferase"/>
</dbReference>
<evidence type="ECO:0000259" key="1">
    <source>
        <dbReference type="PROSITE" id="PS51186"/>
    </source>
</evidence>
<dbReference type="OrthoDB" id="452315at2"/>
<comment type="caution">
    <text evidence="2">The sequence shown here is derived from an EMBL/GenBank/DDBJ whole genome shotgun (WGS) entry which is preliminary data.</text>
</comment>
<dbReference type="GO" id="GO:0016747">
    <property type="term" value="F:acyltransferase activity, transferring groups other than amino-acyl groups"/>
    <property type="evidence" value="ECO:0007669"/>
    <property type="project" value="InterPro"/>
</dbReference>
<reference evidence="2 3" key="1">
    <citation type="submission" date="2018-10" db="EMBL/GenBank/DDBJ databases">
        <title>Bacillus Keqinensis sp. nov., a moderately halophilic bacterium isolated from a saline-alkaline lake.</title>
        <authorList>
            <person name="Wang H."/>
        </authorList>
    </citation>
    <scope>NUCLEOTIDE SEQUENCE [LARGE SCALE GENOMIC DNA]</scope>
    <source>
        <strain evidence="2 3">KQ-3</strain>
    </source>
</reference>
<protein>
    <submittedName>
        <fullName evidence="2">N-acetyltransferase</fullName>
    </submittedName>
</protein>
<dbReference type="InterPro" id="IPR051531">
    <property type="entry name" value="N-acetyltransferase"/>
</dbReference>
<accession>A0A3M7TL43</accession>
<keyword evidence="2" id="KW-0808">Transferase</keyword>
<sequence>MKRLTKHLILVPCTEESLPQAFDEDYPVGPHIAAYIEELKNDPSALGWGPWFIISRETLTIIGDAGFKGVPDKNGAVETGYSIIPSEQNKGLATEAVAALIDWACSTGEASIVRAECHKDNVPSIRVLEKTGMVREKEVESMIYWEKPGNRVNAEDS</sequence>
<dbReference type="Pfam" id="PF13302">
    <property type="entry name" value="Acetyltransf_3"/>
    <property type="match status" value="1"/>
</dbReference>
<keyword evidence="3" id="KW-1185">Reference proteome</keyword>
<dbReference type="RefSeq" id="WP_122901678.1">
    <property type="nucleotide sequence ID" value="NZ_RHIB01000004.1"/>
</dbReference>